<evidence type="ECO:0000313" key="3">
    <source>
        <dbReference type="Proteomes" id="UP000315440"/>
    </source>
</evidence>
<protein>
    <submittedName>
        <fullName evidence="2">Uncharacterized protein</fullName>
    </submittedName>
</protein>
<feature type="transmembrane region" description="Helical" evidence="1">
    <location>
        <begin position="140"/>
        <end position="161"/>
    </location>
</feature>
<organism evidence="2 3">
    <name type="scientific">Pseudobythopirellula maris</name>
    <dbReference type="NCBI Taxonomy" id="2527991"/>
    <lineage>
        <taxon>Bacteria</taxon>
        <taxon>Pseudomonadati</taxon>
        <taxon>Planctomycetota</taxon>
        <taxon>Planctomycetia</taxon>
        <taxon>Pirellulales</taxon>
        <taxon>Lacipirellulaceae</taxon>
        <taxon>Pseudobythopirellula</taxon>
    </lineage>
</organism>
<gene>
    <name evidence="2" type="ORF">Mal64_21690</name>
</gene>
<dbReference type="EMBL" id="SJPQ01000002">
    <property type="protein sequence ID" value="TWT88682.1"/>
    <property type="molecule type" value="Genomic_DNA"/>
</dbReference>
<dbReference type="AlphaFoldDB" id="A0A5C5ZMJ4"/>
<keyword evidence="3" id="KW-1185">Reference proteome</keyword>
<dbReference type="OrthoDB" id="261807at2"/>
<dbReference type="Proteomes" id="UP000315440">
    <property type="component" value="Unassembled WGS sequence"/>
</dbReference>
<feature type="transmembrane region" description="Helical" evidence="1">
    <location>
        <begin position="112"/>
        <end position="134"/>
    </location>
</feature>
<keyword evidence="1" id="KW-0472">Membrane</keyword>
<keyword evidence="1" id="KW-1133">Transmembrane helix</keyword>
<feature type="transmembrane region" description="Helical" evidence="1">
    <location>
        <begin position="70"/>
        <end position="91"/>
    </location>
</feature>
<keyword evidence="1" id="KW-0812">Transmembrane</keyword>
<name>A0A5C5ZMJ4_9BACT</name>
<reference evidence="2 3" key="1">
    <citation type="submission" date="2019-02" db="EMBL/GenBank/DDBJ databases">
        <title>Deep-cultivation of Planctomycetes and their phenomic and genomic characterization uncovers novel biology.</title>
        <authorList>
            <person name="Wiegand S."/>
            <person name="Jogler M."/>
            <person name="Boedeker C."/>
            <person name="Pinto D."/>
            <person name="Vollmers J."/>
            <person name="Rivas-Marin E."/>
            <person name="Kohn T."/>
            <person name="Peeters S.H."/>
            <person name="Heuer A."/>
            <person name="Rast P."/>
            <person name="Oberbeckmann S."/>
            <person name="Bunk B."/>
            <person name="Jeske O."/>
            <person name="Meyerdierks A."/>
            <person name="Storesund J.E."/>
            <person name="Kallscheuer N."/>
            <person name="Luecker S."/>
            <person name="Lage O.M."/>
            <person name="Pohl T."/>
            <person name="Merkel B.J."/>
            <person name="Hornburger P."/>
            <person name="Mueller R.-W."/>
            <person name="Bruemmer F."/>
            <person name="Labrenz M."/>
            <person name="Spormann A.M."/>
            <person name="Op Den Camp H."/>
            <person name="Overmann J."/>
            <person name="Amann R."/>
            <person name="Jetten M.S.M."/>
            <person name="Mascher T."/>
            <person name="Medema M.H."/>
            <person name="Devos D.P."/>
            <person name="Kaster A.-K."/>
            <person name="Ovreas L."/>
            <person name="Rohde M."/>
            <person name="Galperin M.Y."/>
            <person name="Jogler C."/>
        </authorList>
    </citation>
    <scope>NUCLEOTIDE SEQUENCE [LARGE SCALE GENOMIC DNA]</scope>
    <source>
        <strain evidence="2 3">Mal64</strain>
    </source>
</reference>
<feature type="transmembrane region" description="Helical" evidence="1">
    <location>
        <begin position="350"/>
        <end position="369"/>
    </location>
</feature>
<evidence type="ECO:0000313" key="2">
    <source>
        <dbReference type="EMBL" id="TWT88682.1"/>
    </source>
</evidence>
<dbReference type="RefSeq" id="WP_146399941.1">
    <property type="nucleotide sequence ID" value="NZ_SJPQ01000002.1"/>
</dbReference>
<feature type="transmembrane region" description="Helical" evidence="1">
    <location>
        <begin position="218"/>
        <end position="239"/>
    </location>
</feature>
<feature type="transmembrane region" description="Helical" evidence="1">
    <location>
        <begin position="6"/>
        <end position="25"/>
    </location>
</feature>
<sequence>MSDLLAPCFLLLALGLLALMVYQGLKRQVELLSVRNLYLGGFIVYQLYNPAVVVSTQMTGMFQVERINSAASVLLGYACVFIPCFLIAYHYGVGFKWLARKISPKATDSSDYLLLTLSLCISGAVILIRLAPPIPVISSVLYHLSIGLAAIACGMIGWVWAKRSFNPLVVAVGLLVFSICMGVAIWGAFGRRSILAVGFGLVWGVYYRYGRNLNPLRVLIWTSPMLLATLLVVSAFTAMRGETRAEGWSLSQTFKSMTQSDASSGAKDVLSGQTCGSAAMWCVENYPRPNEMRHLFSLRQMVIQFVPRMMWEDKPKPLANDLASLAQIQGVDHSKITLPPGVLGYAAAEGGIYAAIVYAVFFGGFVRLFDELISLNIDNPYIVLATGSCSGHFLGLARGDIANFTINIVVTFVGSLLILYVLSKLLGKPVQRYAPQWSHPAGHATSRHYQHHDG</sequence>
<feature type="transmembrane region" description="Helical" evidence="1">
    <location>
        <begin position="404"/>
        <end position="422"/>
    </location>
</feature>
<proteinExistence type="predicted"/>
<accession>A0A5C5ZMJ4</accession>
<comment type="caution">
    <text evidence="2">The sequence shown here is derived from an EMBL/GenBank/DDBJ whole genome shotgun (WGS) entry which is preliminary data.</text>
</comment>
<feature type="transmembrane region" description="Helical" evidence="1">
    <location>
        <begin position="168"/>
        <end position="187"/>
    </location>
</feature>
<feature type="transmembrane region" description="Helical" evidence="1">
    <location>
        <begin position="37"/>
        <end position="58"/>
    </location>
</feature>
<evidence type="ECO:0000256" key="1">
    <source>
        <dbReference type="SAM" id="Phobius"/>
    </source>
</evidence>